<reference evidence="5 6" key="1">
    <citation type="submission" date="2020-08" db="EMBL/GenBank/DDBJ databases">
        <title>Plant Genome Project.</title>
        <authorList>
            <person name="Zhang R.-G."/>
        </authorList>
    </citation>
    <scope>NUCLEOTIDE SEQUENCE [LARGE SCALE GENOMIC DNA]</scope>
    <source>
        <strain evidence="5">WSP0</strain>
        <tissue evidence="5">Leaf</tissue>
    </source>
</reference>
<gene>
    <name evidence="5" type="ORF">RHGRI_037284</name>
</gene>
<dbReference type="Proteomes" id="UP000823749">
    <property type="component" value="Chromosome 13"/>
</dbReference>
<keyword evidence="2" id="KW-0808">Transferase</keyword>
<comment type="subcellular location">
    <subcellularLocation>
        <location evidence="1">Membrane</location>
    </subcellularLocation>
</comment>
<dbReference type="Gene3D" id="3.30.200.20">
    <property type="entry name" value="Phosphorylase Kinase, domain 1"/>
    <property type="match status" value="1"/>
</dbReference>
<evidence type="ECO:0000256" key="2">
    <source>
        <dbReference type="ARBA" id="ARBA00022527"/>
    </source>
</evidence>
<keyword evidence="2" id="KW-0723">Serine/threonine-protein kinase</keyword>
<dbReference type="EMBL" id="JACTNZ010000013">
    <property type="protein sequence ID" value="KAG5516516.1"/>
    <property type="molecule type" value="Genomic_DNA"/>
</dbReference>
<dbReference type="GO" id="GO:0016020">
    <property type="term" value="C:membrane"/>
    <property type="evidence" value="ECO:0007669"/>
    <property type="project" value="UniProtKB-SubCell"/>
</dbReference>
<name>A0AAV6HVG5_9ERIC</name>
<dbReference type="GO" id="GO:0004674">
    <property type="term" value="F:protein serine/threonine kinase activity"/>
    <property type="evidence" value="ECO:0007669"/>
    <property type="project" value="UniProtKB-KW"/>
</dbReference>
<keyword evidence="2" id="KW-0418">Kinase</keyword>
<dbReference type="AlphaFoldDB" id="A0AAV6HVG5"/>
<feature type="region of interest" description="Disordered" evidence="4">
    <location>
        <begin position="1"/>
        <end position="28"/>
    </location>
</feature>
<evidence type="ECO:0000256" key="1">
    <source>
        <dbReference type="ARBA" id="ARBA00004370"/>
    </source>
</evidence>
<evidence type="ECO:0000313" key="6">
    <source>
        <dbReference type="Proteomes" id="UP000823749"/>
    </source>
</evidence>
<evidence type="ECO:0000256" key="4">
    <source>
        <dbReference type="SAM" id="MobiDB-lite"/>
    </source>
</evidence>
<dbReference type="InterPro" id="IPR011009">
    <property type="entry name" value="Kinase-like_dom_sf"/>
</dbReference>
<keyword evidence="6" id="KW-1185">Reference proteome</keyword>
<keyword evidence="3" id="KW-0472">Membrane</keyword>
<protein>
    <submittedName>
        <fullName evidence="5">Uncharacterized protein</fullName>
    </submittedName>
</protein>
<sequence length="169" mass="18783">MDRSDSIKGSSVVYAKSHQKEKKNARKYDDDQEALATIVRSISMRSGSIKQRKLAEEILKFGKVKVAAEVFTFRQLATATNNFNADLLLGEGGFGRVYKGYIRTTSQAAPLLKDRRKCTLMADPRLEGNYPEKGLYQALAVAAMCLQDEASTRPLICDVVTALEYLARP</sequence>
<dbReference type="SUPFAM" id="SSF56112">
    <property type="entry name" value="Protein kinase-like (PK-like)"/>
    <property type="match status" value="1"/>
</dbReference>
<proteinExistence type="predicted"/>
<evidence type="ECO:0000313" key="5">
    <source>
        <dbReference type="EMBL" id="KAG5516516.1"/>
    </source>
</evidence>
<dbReference type="PANTHER" id="PTHR47985">
    <property type="entry name" value="OS07G0668900 PROTEIN"/>
    <property type="match status" value="1"/>
</dbReference>
<organism evidence="5 6">
    <name type="scientific">Rhododendron griersonianum</name>
    <dbReference type="NCBI Taxonomy" id="479676"/>
    <lineage>
        <taxon>Eukaryota</taxon>
        <taxon>Viridiplantae</taxon>
        <taxon>Streptophyta</taxon>
        <taxon>Embryophyta</taxon>
        <taxon>Tracheophyta</taxon>
        <taxon>Spermatophyta</taxon>
        <taxon>Magnoliopsida</taxon>
        <taxon>eudicotyledons</taxon>
        <taxon>Gunneridae</taxon>
        <taxon>Pentapetalae</taxon>
        <taxon>asterids</taxon>
        <taxon>Ericales</taxon>
        <taxon>Ericaceae</taxon>
        <taxon>Ericoideae</taxon>
        <taxon>Rhodoreae</taxon>
        <taxon>Rhododendron</taxon>
    </lineage>
</organism>
<accession>A0AAV6HVG5</accession>
<comment type="caution">
    <text evidence="5">The sequence shown here is derived from an EMBL/GenBank/DDBJ whole genome shotgun (WGS) entry which is preliminary data.</text>
</comment>
<evidence type="ECO:0000256" key="3">
    <source>
        <dbReference type="ARBA" id="ARBA00023136"/>
    </source>
</evidence>
<dbReference type="PANTHER" id="PTHR47985:SF39">
    <property type="entry name" value="SERINE_THREONINE-PROTEIN KINASE PBL23-RELATED"/>
    <property type="match status" value="1"/>
</dbReference>